<evidence type="ECO:0000313" key="1">
    <source>
        <dbReference type="EMBL" id="KAH0558287.1"/>
    </source>
</evidence>
<dbReference type="Proteomes" id="UP000826195">
    <property type="component" value="Unassembled WGS sequence"/>
</dbReference>
<keyword evidence="2" id="KW-1185">Reference proteome</keyword>
<organism evidence="1 2">
    <name type="scientific">Cotesia glomerata</name>
    <name type="common">Lepidopteran parasitic wasp</name>
    <name type="synonym">Apanteles glomeratus</name>
    <dbReference type="NCBI Taxonomy" id="32391"/>
    <lineage>
        <taxon>Eukaryota</taxon>
        <taxon>Metazoa</taxon>
        <taxon>Ecdysozoa</taxon>
        <taxon>Arthropoda</taxon>
        <taxon>Hexapoda</taxon>
        <taxon>Insecta</taxon>
        <taxon>Pterygota</taxon>
        <taxon>Neoptera</taxon>
        <taxon>Endopterygota</taxon>
        <taxon>Hymenoptera</taxon>
        <taxon>Apocrita</taxon>
        <taxon>Ichneumonoidea</taxon>
        <taxon>Braconidae</taxon>
        <taxon>Microgastrinae</taxon>
        <taxon>Cotesia</taxon>
    </lineage>
</organism>
<protein>
    <submittedName>
        <fullName evidence="1">Uncharacterized protein</fullName>
    </submittedName>
</protein>
<proteinExistence type="predicted"/>
<sequence length="105" mass="11954">MLDFKFRFTARAWLTKSRSSLKGRMRVESGDEKAPGFAAGVTTEPSCVRSYILAIISERSPLLVCSQEFIIEILLYSKQYVVWQYTLYRLTPSAAPFHVDIRVSG</sequence>
<name>A0AAV7IW17_COTGL</name>
<gene>
    <name evidence="1" type="ORF">KQX54_015455</name>
</gene>
<comment type="caution">
    <text evidence="1">The sequence shown here is derived from an EMBL/GenBank/DDBJ whole genome shotgun (WGS) entry which is preliminary data.</text>
</comment>
<evidence type="ECO:0000313" key="2">
    <source>
        <dbReference type="Proteomes" id="UP000826195"/>
    </source>
</evidence>
<reference evidence="1 2" key="1">
    <citation type="journal article" date="2021" name="J. Hered.">
        <title>A chromosome-level genome assembly of the parasitoid wasp, Cotesia glomerata (Hymenoptera: Braconidae).</title>
        <authorList>
            <person name="Pinto B.J."/>
            <person name="Weis J.J."/>
            <person name="Gamble T."/>
            <person name="Ode P.J."/>
            <person name="Paul R."/>
            <person name="Zaspel J.M."/>
        </authorList>
    </citation>
    <scope>NUCLEOTIDE SEQUENCE [LARGE SCALE GENOMIC DNA]</scope>
    <source>
        <strain evidence="1">CgM1</strain>
    </source>
</reference>
<dbReference type="AlphaFoldDB" id="A0AAV7IW17"/>
<dbReference type="EMBL" id="JAHXZJ010000747">
    <property type="protein sequence ID" value="KAH0558287.1"/>
    <property type="molecule type" value="Genomic_DNA"/>
</dbReference>
<accession>A0AAV7IW17</accession>